<organism evidence="1 2">
    <name type="scientific">Arthrobacter deserti</name>
    <dbReference type="NCBI Taxonomy" id="1742687"/>
    <lineage>
        <taxon>Bacteria</taxon>
        <taxon>Bacillati</taxon>
        <taxon>Actinomycetota</taxon>
        <taxon>Actinomycetes</taxon>
        <taxon>Micrococcales</taxon>
        <taxon>Micrococcaceae</taxon>
        <taxon>Arthrobacter</taxon>
    </lineage>
</organism>
<evidence type="ECO:0000313" key="1">
    <source>
        <dbReference type="EMBL" id="NKX49736.1"/>
    </source>
</evidence>
<protein>
    <submittedName>
        <fullName evidence="1">MarR family transcriptional regulator</fullName>
    </submittedName>
</protein>
<proteinExistence type="predicted"/>
<feature type="non-terminal residue" evidence="1">
    <location>
        <position position="38"/>
    </location>
</feature>
<name>A0ABX1JNC8_9MICC</name>
<dbReference type="EMBL" id="JAAZSR010000034">
    <property type="protein sequence ID" value="NKX49736.1"/>
    <property type="molecule type" value="Genomic_DNA"/>
</dbReference>
<reference evidence="1 2" key="1">
    <citation type="submission" date="2020-04" db="EMBL/GenBank/DDBJ databases">
        <authorList>
            <person name="Liu S."/>
        </authorList>
    </citation>
    <scope>NUCLEOTIDE SEQUENCE [LARGE SCALE GENOMIC DNA]</scope>
    <source>
        <strain evidence="1 2">CGMCC 1.15091</strain>
    </source>
</reference>
<sequence length="38" mass="4450">MPEQGRHADVRTTPQAWESLSRTQVAVMRRLQALPEFR</sequence>
<keyword evidence="2" id="KW-1185">Reference proteome</keyword>
<gene>
    <name evidence="1" type="ORF">HER39_03935</name>
</gene>
<evidence type="ECO:0000313" key="2">
    <source>
        <dbReference type="Proteomes" id="UP000523795"/>
    </source>
</evidence>
<comment type="caution">
    <text evidence="1">The sequence shown here is derived from an EMBL/GenBank/DDBJ whole genome shotgun (WGS) entry which is preliminary data.</text>
</comment>
<dbReference type="Proteomes" id="UP000523795">
    <property type="component" value="Unassembled WGS sequence"/>
</dbReference>
<accession>A0ABX1JNC8</accession>